<keyword evidence="3 4" id="KW-0732">Signal</keyword>
<dbReference type="Pfam" id="PF13416">
    <property type="entry name" value="SBP_bac_8"/>
    <property type="match status" value="1"/>
</dbReference>
<keyword evidence="6" id="KW-1185">Reference proteome</keyword>
<evidence type="ECO:0000256" key="2">
    <source>
        <dbReference type="ARBA" id="ARBA00022448"/>
    </source>
</evidence>
<dbReference type="GO" id="GO:0015768">
    <property type="term" value="P:maltose transport"/>
    <property type="evidence" value="ECO:0007669"/>
    <property type="project" value="TreeGrafter"/>
</dbReference>
<protein>
    <submittedName>
        <fullName evidence="5">ABC transporter substrate-binding protein</fullName>
    </submittedName>
</protein>
<dbReference type="AlphaFoldDB" id="A0A2R5ENH1"/>
<gene>
    <name evidence="5" type="ORF">PAT3040_02792</name>
</gene>
<evidence type="ECO:0000256" key="1">
    <source>
        <dbReference type="ARBA" id="ARBA00008520"/>
    </source>
</evidence>
<evidence type="ECO:0000313" key="6">
    <source>
        <dbReference type="Proteomes" id="UP000245202"/>
    </source>
</evidence>
<dbReference type="GO" id="GO:1901982">
    <property type="term" value="F:maltose binding"/>
    <property type="evidence" value="ECO:0007669"/>
    <property type="project" value="TreeGrafter"/>
</dbReference>
<dbReference type="PANTHER" id="PTHR30061:SF50">
    <property type="entry name" value="MALTOSE_MALTODEXTRIN-BINDING PERIPLASMIC PROTEIN"/>
    <property type="match status" value="1"/>
</dbReference>
<evidence type="ECO:0000313" key="5">
    <source>
        <dbReference type="EMBL" id="GBG08220.1"/>
    </source>
</evidence>
<organism evidence="5 6">
    <name type="scientific">Paenibacillus agaridevorans</name>
    <dbReference type="NCBI Taxonomy" id="171404"/>
    <lineage>
        <taxon>Bacteria</taxon>
        <taxon>Bacillati</taxon>
        <taxon>Bacillota</taxon>
        <taxon>Bacilli</taxon>
        <taxon>Bacillales</taxon>
        <taxon>Paenibacillaceae</taxon>
        <taxon>Paenibacillus</taxon>
    </lineage>
</organism>
<comment type="similarity">
    <text evidence="1">Belongs to the bacterial solute-binding protein 1 family.</text>
</comment>
<dbReference type="SUPFAM" id="SSF53850">
    <property type="entry name" value="Periplasmic binding protein-like II"/>
    <property type="match status" value="1"/>
</dbReference>
<evidence type="ECO:0000256" key="3">
    <source>
        <dbReference type="ARBA" id="ARBA00022729"/>
    </source>
</evidence>
<dbReference type="PANTHER" id="PTHR30061">
    <property type="entry name" value="MALTOSE-BINDING PERIPLASMIC PROTEIN"/>
    <property type="match status" value="1"/>
</dbReference>
<name>A0A2R5ENH1_9BACL</name>
<evidence type="ECO:0000256" key="4">
    <source>
        <dbReference type="SAM" id="SignalP"/>
    </source>
</evidence>
<dbReference type="RefSeq" id="WP_108993194.1">
    <property type="nucleotide sequence ID" value="NZ_BDQX01000159.1"/>
</dbReference>
<dbReference type="PROSITE" id="PS51257">
    <property type="entry name" value="PROKAR_LIPOPROTEIN"/>
    <property type="match status" value="1"/>
</dbReference>
<reference evidence="5 6" key="1">
    <citation type="submission" date="2017-08" db="EMBL/GenBank/DDBJ databases">
        <title>Substantial Increase in Enzyme Production by Combined Drug-Resistance Mutations in Paenibacillus agaridevorans.</title>
        <authorList>
            <person name="Tanaka Y."/>
            <person name="Funane K."/>
            <person name="Hosaka T."/>
            <person name="Shiwa Y."/>
            <person name="Fujita N."/>
            <person name="Miyazaki T."/>
            <person name="Yoshikawa H."/>
            <person name="Murakami K."/>
            <person name="Kasahara K."/>
            <person name="Inaoka T."/>
            <person name="Hiraga Y."/>
            <person name="Ochi K."/>
        </authorList>
    </citation>
    <scope>NUCLEOTIDE SEQUENCE [LARGE SCALE GENOMIC DNA]</scope>
    <source>
        <strain evidence="5 6">T-3040</strain>
    </source>
</reference>
<accession>A0A2R5ENH1</accession>
<feature type="chain" id="PRO_5039541305" evidence="4">
    <location>
        <begin position="23"/>
        <end position="447"/>
    </location>
</feature>
<comment type="caution">
    <text evidence="5">The sequence shown here is derived from an EMBL/GenBank/DDBJ whole genome shotgun (WGS) entry which is preliminary data.</text>
</comment>
<dbReference type="Proteomes" id="UP000245202">
    <property type="component" value="Unassembled WGS sequence"/>
</dbReference>
<dbReference type="GO" id="GO:0042956">
    <property type="term" value="P:maltodextrin transmembrane transport"/>
    <property type="evidence" value="ECO:0007669"/>
    <property type="project" value="TreeGrafter"/>
</dbReference>
<dbReference type="InterPro" id="IPR006059">
    <property type="entry name" value="SBP"/>
</dbReference>
<proteinExistence type="inferred from homology"/>
<dbReference type="Gene3D" id="3.40.190.10">
    <property type="entry name" value="Periplasmic binding protein-like II"/>
    <property type="match status" value="2"/>
</dbReference>
<dbReference type="GO" id="GO:0055052">
    <property type="term" value="C:ATP-binding cassette (ABC) transporter complex, substrate-binding subunit-containing"/>
    <property type="evidence" value="ECO:0007669"/>
    <property type="project" value="TreeGrafter"/>
</dbReference>
<dbReference type="EMBL" id="BDQX01000159">
    <property type="protein sequence ID" value="GBG08220.1"/>
    <property type="molecule type" value="Genomic_DNA"/>
</dbReference>
<sequence>MKMWKWSKLSTALLGVALFVSACGGGDNNDPAAGKSSSTNEPGATEKAWTGEIVVWDGPRWSDDKENKYHWIENKKAEFEKLHPGVTIKIVQTPWAEMEDKLNVSIAGGAWPDLVYNVSNRMASIKNIESGIVEPIDEFYTADELADFYPNALKEYEYEGKHYGVPVSTRVHSLLLNLEIFKQKGVEPPVDGKWTYDEFLEKMKQLTGGGVHGFSTYIMPSYYEAWPFLMMDGGRPLSDDLTQYTFDSPEAISGLQKFLDLKFVHEVALPDMGMSNVGDTYQAFAAQDKRLMAVQPWNSWAIASSQKEPYAMDLMVAEYPTGDSGKSISMGDVLGWVMLKQKDEGKKQMAMEFVKFLTTTEEIFITAKNYGVFPSRISSGEQRPFEANPQMERAQQIAENAMMVPRHTNWQKIDEAIQKELQLAVNGTKTAEQALKDARSQVESLLK</sequence>
<keyword evidence="2" id="KW-0813">Transport</keyword>
<feature type="signal peptide" evidence="4">
    <location>
        <begin position="1"/>
        <end position="22"/>
    </location>
</feature>